<reference evidence="3 4" key="1">
    <citation type="submission" date="2023-08" db="EMBL/GenBank/DDBJ databases">
        <title>Annotated Genome Sequence of Vanrija albida AlHP1.</title>
        <authorList>
            <person name="Herzog R."/>
        </authorList>
    </citation>
    <scope>NUCLEOTIDE SEQUENCE [LARGE SCALE GENOMIC DNA]</scope>
    <source>
        <strain evidence="3 4">AlHP1</strain>
    </source>
</reference>
<dbReference type="SUPFAM" id="SSF46938">
    <property type="entry name" value="CRAL/TRIO N-terminal domain"/>
    <property type="match status" value="1"/>
</dbReference>
<dbReference type="Gene3D" id="3.40.525.10">
    <property type="entry name" value="CRAL-TRIO lipid binding domain"/>
    <property type="match status" value="1"/>
</dbReference>
<dbReference type="PROSITE" id="PS50191">
    <property type="entry name" value="CRAL_TRIO"/>
    <property type="match status" value="1"/>
</dbReference>
<gene>
    <name evidence="3" type="ORF">Q8F55_001562</name>
</gene>
<sequence>MSSLFKSKAASKAASTKSAAPSIAPSTASAEAEAAPAPTTSIITVAPESNTPERAYTAEQEAKIAELRAYTASQQLPESDAYAAWEARFLSDPAVHARYMRAAKWALEDAKKRIRGTMEWRREFRPDLIEPGEVEVEQETGKLVISGFDRDGRPLMYMRPGRQNTKETPRQLRYTVYNLERCIDLMPAGVESVTLVIDYASISFSQRTSVRMAMDVLHVLQNHYVERLGRALLVNVPWFFSAFYTAVSPFIDPVSRDKIRFNPAVLELIAPEQLEKDYGGAVDFVYDHKVYWHELNDFCRIAPDGGRLDPDGGAWVPPTGLGIKHAVDEWEGERATLAGGEGEGKVVDAVDAAPAAAPAVPA</sequence>
<evidence type="ECO:0000256" key="1">
    <source>
        <dbReference type="SAM" id="MobiDB-lite"/>
    </source>
</evidence>
<dbReference type="GeneID" id="95982605"/>
<dbReference type="EMBL" id="JBBXJM010000001">
    <property type="protein sequence ID" value="KAL1413780.1"/>
    <property type="molecule type" value="Genomic_DNA"/>
</dbReference>
<dbReference type="InterPro" id="IPR052578">
    <property type="entry name" value="PI_Transfer_CRAL-TRIO"/>
</dbReference>
<keyword evidence="4" id="KW-1185">Reference proteome</keyword>
<dbReference type="PANTHER" id="PTHR45824">
    <property type="entry name" value="GH16843P"/>
    <property type="match status" value="1"/>
</dbReference>
<protein>
    <recommendedName>
        <fullName evidence="2">CRAL-TRIO domain-containing protein</fullName>
    </recommendedName>
</protein>
<dbReference type="InterPro" id="IPR036865">
    <property type="entry name" value="CRAL-TRIO_dom_sf"/>
</dbReference>
<evidence type="ECO:0000313" key="3">
    <source>
        <dbReference type="EMBL" id="KAL1413780.1"/>
    </source>
</evidence>
<evidence type="ECO:0000313" key="4">
    <source>
        <dbReference type="Proteomes" id="UP001565368"/>
    </source>
</evidence>
<feature type="compositionally biased region" description="Low complexity" evidence="1">
    <location>
        <begin position="1"/>
        <end position="42"/>
    </location>
</feature>
<dbReference type="Proteomes" id="UP001565368">
    <property type="component" value="Unassembled WGS sequence"/>
</dbReference>
<dbReference type="PANTHER" id="PTHR45824:SF29">
    <property type="entry name" value="GH16843P"/>
    <property type="match status" value="1"/>
</dbReference>
<dbReference type="CDD" id="cd00170">
    <property type="entry name" value="SEC14"/>
    <property type="match status" value="1"/>
</dbReference>
<evidence type="ECO:0000259" key="2">
    <source>
        <dbReference type="PROSITE" id="PS50191"/>
    </source>
</evidence>
<dbReference type="InterPro" id="IPR036273">
    <property type="entry name" value="CRAL/TRIO_N_dom_sf"/>
</dbReference>
<feature type="domain" description="CRAL-TRIO" evidence="2">
    <location>
        <begin position="133"/>
        <end position="286"/>
    </location>
</feature>
<dbReference type="RefSeq" id="XP_069213724.1">
    <property type="nucleotide sequence ID" value="XM_069350180.1"/>
</dbReference>
<accession>A0ABR3QGK0</accession>
<dbReference type="Pfam" id="PF00650">
    <property type="entry name" value="CRAL_TRIO"/>
    <property type="match status" value="1"/>
</dbReference>
<dbReference type="InterPro" id="IPR001251">
    <property type="entry name" value="CRAL-TRIO_dom"/>
</dbReference>
<dbReference type="SUPFAM" id="SSF52087">
    <property type="entry name" value="CRAL/TRIO domain"/>
    <property type="match status" value="1"/>
</dbReference>
<organism evidence="3 4">
    <name type="scientific">Vanrija albida</name>
    <dbReference type="NCBI Taxonomy" id="181172"/>
    <lineage>
        <taxon>Eukaryota</taxon>
        <taxon>Fungi</taxon>
        <taxon>Dikarya</taxon>
        <taxon>Basidiomycota</taxon>
        <taxon>Agaricomycotina</taxon>
        <taxon>Tremellomycetes</taxon>
        <taxon>Trichosporonales</taxon>
        <taxon>Trichosporonaceae</taxon>
        <taxon>Vanrija</taxon>
    </lineage>
</organism>
<dbReference type="SMART" id="SM00516">
    <property type="entry name" value="SEC14"/>
    <property type="match status" value="1"/>
</dbReference>
<proteinExistence type="predicted"/>
<comment type="caution">
    <text evidence="3">The sequence shown here is derived from an EMBL/GenBank/DDBJ whole genome shotgun (WGS) entry which is preliminary data.</text>
</comment>
<name>A0ABR3QGK0_9TREE</name>
<feature type="region of interest" description="Disordered" evidence="1">
    <location>
        <begin position="1"/>
        <end position="56"/>
    </location>
</feature>